<gene>
    <name evidence="2" type="ORF">GCM10023149_28100</name>
</gene>
<comment type="caution">
    <text evidence="2">The sequence shown here is derived from an EMBL/GenBank/DDBJ whole genome shotgun (WGS) entry which is preliminary data.</text>
</comment>
<organism evidence="2 3">
    <name type="scientific">Mucilaginibacter gynuensis</name>
    <dbReference type="NCBI Taxonomy" id="1302236"/>
    <lineage>
        <taxon>Bacteria</taxon>
        <taxon>Pseudomonadati</taxon>
        <taxon>Bacteroidota</taxon>
        <taxon>Sphingobacteriia</taxon>
        <taxon>Sphingobacteriales</taxon>
        <taxon>Sphingobacteriaceae</taxon>
        <taxon>Mucilaginibacter</taxon>
    </lineage>
</organism>
<evidence type="ECO:0000256" key="1">
    <source>
        <dbReference type="SAM" id="SignalP"/>
    </source>
</evidence>
<dbReference type="EMBL" id="BAABFT010000006">
    <property type="protein sequence ID" value="GAA4325629.1"/>
    <property type="molecule type" value="Genomic_DNA"/>
</dbReference>
<keyword evidence="1" id="KW-0732">Signal</keyword>
<dbReference type="Pfam" id="PF10677">
    <property type="entry name" value="DUF2490"/>
    <property type="match status" value="1"/>
</dbReference>
<protein>
    <recommendedName>
        <fullName evidence="4">DUF2490 domain-containing protein</fullName>
    </recommendedName>
</protein>
<name>A0ABP8GJQ0_9SPHI</name>
<reference evidence="3" key="1">
    <citation type="journal article" date="2019" name="Int. J. Syst. Evol. Microbiol.">
        <title>The Global Catalogue of Microorganisms (GCM) 10K type strain sequencing project: providing services to taxonomists for standard genome sequencing and annotation.</title>
        <authorList>
            <consortium name="The Broad Institute Genomics Platform"/>
            <consortium name="The Broad Institute Genome Sequencing Center for Infectious Disease"/>
            <person name="Wu L."/>
            <person name="Ma J."/>
        </authorList>
    </citation>
    <scope>NUCLEOTIDE SEQUENCE [LARGE SCALE GENOMIC DNA]</scope>
    <source>
        <strain evidence="3">JCM 17705</strain>
    </source>
</reference>
<accession>A0ABP8GJQ0</accession>
<evidence type="ECO:0000313" key="2">
    <source>
        <dbReference type="EMBL" id="GAA4325629.1"/>
    </source>
</evidence>
<proteinExistence type="predicted"/>
<feature type="chain" id="PRO_5047360129" description="DUF2490 domain-containing protein" evidence="1">
    <location>
        <begin position="24"/>
        <end position="239"/>
    </location>
</feature>
<dbReference type="InterPro" id="IPR019619">
    <property type="entry name" value="DUF2490"/>
</dbReference>
<dbReference type="Proteomes" id="UP001500582">
    <property type="component" value="Unassembled WGS sequence"/>
</dbReference>
<feature type="signal peptide" evidence="1">
    <location>
        <begin position="1"/>
        <end position="23"/>
    </location>
</feature>
<sequence length="239" mass="27875">MKISLKLFLLALTLFVSSGKLFAQSTQYSLWGAWFYNQKLSEHWGVGGDVQFRSANHADYLRNILIRPQVNYYFNKNKFASAGYAYIATHGRTATDDKTFRPEHRSWEQFTLVHKVGANTAVSHRFRLEQRYMGNTTNRNDSYFSQRFRYFVRAVVPFKKDSVFTKGHFLALQNEVFANVQNKHKVNNHFFDQNRAYVAFGYRLNKGLDIEAGYLNQYTKQATSGVTNHVLQAVLYTRF</sequence>
<dbReference type="RefSeq" id="WP_345211731.1">
    <property type="nucleotide sequence ID" value="NZ_BAABFT010000006.1"/>
</dbReference>
<keyword evidence="3" id="KW-1185">Reference proteome</keyword>
<evidence type="ECO:0000313" key="3">
    <source>
        <dbReference type="Proteomes" id="UP001500582"/>
    </source>
</evidence>
<evidence type="ECO:0008006" key="4">
    <source>
        <dbReference type="Google" id="ProtNLM"/>
    </source>
</evidence>